<dbReference type="GO" id="GO:0031410">
    <property type="term" value="C:cytoplasmic vesicle"/>
    <property type="evidence" value="ECO:0007669"/>
    <property type="project" value="TreeGrafter"/>
</dbReference>
<evidence type="ECO:0000256" key="3">
    <source>
        <dbReference type="ARBA" id="ARBA00023128"/>
    </source>
</evidence>
<feature type="coiled-coil region" evidence="4">
    <location>
        <begin position="19"/>
        <end position="123"/>
    </location>
</feature>
<dbReference type="GO" id="GO:0048011">
    <property type="term" value="P:neurotrophin TRK receptor signaling pathway"/>
    <property type="evidence" value="ECO:0007669"/>
    <property type="project" value="TreeGrafter"/>
</dbReference>
<dbReference type="PANTHER" id="PTHR15751">
    <property type="entry name" value="TRAFFICKING KINESIN-BINDING PROTEIN"/>
    <property type="match status" value="1"/>
</dbReference>
<dbReference type="AlphaFoldDB" id="A0A401TDS9"/>
<dbReference type="GO" id="GO:0048311">
    <property type="term" value="P:mitochondrion distribution"/>
    <property type="evidence" value="ECO:0007669"/>
    <property type="project" value="TreeGrafter"/>
</dbReference>
<feature type="domain" description="HAP1 N-terminal" evidence="5">
    <location>
        <begin position="1"/>
        <end position="123"/>
    </location>
</feature>
<dbReference type="Pfam" id="PF04849">
    <property type="entry name" value="HAP1_N"/>
    <property type="match status" value="1"/>
</dbReference>
<proteinExistence type="predicted"/>
<name>A0A401TDS9_CHIPU</name>
<dbReference type="OrthoDB" id="10067624at2759"/>
<dbReference type="STRING" id="137246.A0A401TDS9"/>
<protein>
    <recommendedName>
        <fullName evidence="5">HAP1 N-terminal domain-containing protein</fullName>
    </recommendedName>
</protein>
<comment type="caution">
    <text evidence="6">The sequence shown here is derived from an EMBL/GenBank/DDBJ whole genome shotgun (WGS) entry which is preliminary data.</text>
</comment>
<evidence type="ECO:0000313" key="6">
    <source>
        <dbReference type="EMBL" id="GCC40787.1"/>
    </source>
</evidence>
<comment type="subcellular location">
    <subcellularLocation>
        <location evidence="1">Mitochondrion</location>
    </subcellularLocation>
</comment>
<evidence type="ECO:0000256" key="2">
    <source>
        <dbReference type="ARBA" id="ARBA00023054"/>
    </source>
</evidence>
<dbReference type="GO" id="GO:0006605">
    <property type="term" value="P:protein targeting"/>
    <property type="evidence" value="ECO:0007669"/>
    <property type="project" value="TreeGrafter"/>
</dbReference>
<evidence type="ECO:0000259" key="5">
    <source>
        <dbReference type="SMART" id="SM01424"/>
    </source>
</evidence>
<dbReference type="GO" id="GO:1904115">
    <property type="term" value="C:axon cytoplasm"/>
    <property type="evidence" value="ECO:0007669"/>
    <property type="project" value="GOC"/>
</dbReference>
<dbReference type="PANTHER" id="PTHR15751:SF14">
    <property type="entry name" value="HUNTINGTIN-ASSOCIATED PROTEIN 1"/>
    <property type="match status" value="1"/>
</dbReference>
<sequence length="154" mass="17704">AAQLSTETLEYESKEEQLVLDCAKELEESNNQLAAVSEELSQKVEDSAKQQEEISILLARVVELQQKCKMCTTENEELTQYLVAARDTQEQLKTEVQYLREKYSQCDAMLHEAQEEMKNLRNKTAPNSSINRYHTVPVYPMVNTPVPHRTCLSH</sequence>
<dbReference type="GO" id="GO:0005102">
    <property type="term" value="F:signaling receptor binding"/>
    <property type="evidence" value="ECO:0007669"/>
    <property type="project" value="TreeGrafter"/>
</dbReference>
<dbReference type="OMA" id="YSQCDAM"/>
<dbReference type="GO" id="GO:0098957">
    <property type="term" value="P:anterograde axonal transport of mitochondrion"/>
    <property type="evidence" value="ECO:0007669"/>
    <property type="project" value="TreeGrafter"/>
</dbReference>
<evidence type="ECO:0000256" key="1">
    <source>
        <dbReference type="ARBA" id="ARBA00004173"/>
    </source>
</evidence>
<feature type="non-terminal residue" evidence="6">
    <location>
        <position position="1"/>
    </location>
</feature>
<accession>A0A401TDS9</accession>
<dbReference type="Proteomes" id="UP000287033">
    <property type="component" value="Unassembled WGS sequence"/>
</dbReference>
<keyword evidence="2 4" id="KW-0175">Coiled coil</keyword>
<dbReference type="GO" id="GO:0030425">
    <property type="term" value="C:dendrite"/>
    <property type="evidence" value="ECO:0007669"/>
    <property type="project" value="TreeGrafter"/>
</dbReference>
<evidence type="ECO:0000256" key="4">
    <source>
        <dbReference type="SAM" id="Coils"/>
    </source>
</evidence>
<keyword evidence="7" id="KW-1185">Reference proteome</keyword>
<organism evidence="6 7">
    <name type="scientific">Chiloscyllium punctatum</name>
    <name type="common">Brownbanded bambooshark</name>
    <name type="synonym">Hemiscyllium punctatum</name>
    <dbReference type="NCBI Taxonomy" id="137246"/>
    <lineage>
        <taxon>Eukaryota</taxon>
        <taxon>Metazoa</taxon>
        <taxon>Chordata</taxon>
        <taxon>Craniata</taxon>
        <taxon>Vertebrata</taxon>
        <taxon>Chondrichthyes</taxon>
        <taxon>Elasmobranchii</taxon>
        <taxon>Galeomorphii</taxon>
        <taxon>Galeoidea</taxon>
        <taxon>Orectolobiformes</taxon>
        <taxon>Hemiscylliidae</taxon>
        <taxon>Chiloscyllium</taxon>
    </lineage>
</organism>
<feature type="non-terminal residue" evidence="6">
    <location>
        <position position="154"/>
    </location>
</feature>
<dbReference type="InterPro" id="IPR051946">
    <property type="entry name" value="Intracell_Traff-Reg"/>
</dbReference>
<dbReference type="GO" id="GO:0017022">
    <property type="term" value="F:myosin binding"/>
    <property type="evidence" value="ECO:0007669"/>
    <property type="project" value="TreeGrafter"/>
</dbReference>
<evidence type="ECO:0000313" key="7">
    <source>
        <dbReference type="Proteomes" id="UP000287033"/>
    </source>
</evidence>
<dbReference type="EMBL" id="BEZZ01049727">
    <property type="protein sequence ID" value="GCC40787.1"/>
    <property type="molecule type" value="Genomic_DNA"/>
</dbReference>
<gene>
    <name evidence="6" type="ORF">chiPu_0024974</name>
</gene>
<dbReference type="SMART" id="SM01424">
    <property type="entry name" value="HAP1_N"/>
    <property type="match status" value="1"/>
</dbReference>
<dbReference type="GO" id="GO:0005739">
    <property type="term" value="C:mitochondrion"/>
    <property type="evidence" value="ECO:0007669"/>
    <property type="project" value="UniProtKB-SubCell"/>
</dbReference>
<dbReference type="GO" id="GO:0047496">
    <property type="term" value="P:vesicle transport along microtubule"/>
    <property type="evidence" value="ECO:0007669"/>
    <property type="project" value="TreeGrafter"/>
</dbReference>
<dbReference type="GO" id="GO:0022008">
    <property type="term" value="P:neurogenesis"/>
    <property type="evidence" value="ECO:0007669"/>
    <property type="project" value="TreeGrafter"/>
</dbReference>
<keyword evidence="3" id="KW-0496">Mitochondrion</keyword>
<reference evidence="6 7" key="1">
    <citation type="journal article" date="2018" name="Nat. Ecol. Evol.">
        <title>Shark genomes provide insights into elasmobranch evolution and the origin of vertebrates.</title>
        <authorList>
            <person name="Hara Y"/>
            <person name="Yamaguchi K"/>
            <person name="Onimaru K"/>
            <person name="Kadota M"/>
            <person name="Koyanagi M"/>
            <person name="Keeley SD"/>
            <person name="Tatsumi K"/>
            <person name="Tanaka K"/>
            <person name="Motone F"/>
            <person name="Kageyama Y"/>
            <person name="Nozu R"/>
            <person name="Adachi N"/>
            <person name="Nishimura O"/>
            <person name="Nakagawa R"/>
            <person name="Tanegashima C"/>
            <person name="Kiyatake I"/>
            <person name="Matsumoto R"/>
            <person name="Murakumo K"/>
            <person name="Nishida K"/>
            <person name="Terakita A"/>
            <person name="Kuratani S"/>
            <person name="Sato K"/>
            <person name="Hyodo S Kuraku.S."/>
        </authorList>
    </citation>
    <scope>NUCLEOTIDE SEQUENCE [LARGE SCALE GENOMIC DNA]</scope>
</reference>
<dbReference type="InterPro" id="IPR006933">
    <property type="entry name" value="HAP1_N"/>
</dbReference>